<dbReference type="VEuPathDB" id="PiroplasmaDB:TpMuguga_03g00114"/>
<dbReference type="Proteomes" id="UP000001949">
    <property type="component" value="Unassembled WGS sequence"/>
</dbReference>
<protein>
    <submittedName>
        <fullName evidence="2">Uncharacterized protein</fullName>
    </submittedName>
</protein>
<dbReference type="InterPro" id="IPR007480">
    <property type="entry name" value="DUF529"/>
</dbReference>
<dbReference type="KEGG" id="tpv:TP03_0114"/>
<evidence type="ECO:0000313" key="2">
    <source>
        <dbReference type="EMBL" id="EAN30849.1"/>
    </source>
</evidence>
<dbReference type="eggNOG" id="ENOG502S14T">
    <property type="taxonomic scope" value="Eukaryota"/>
</dbReference>
<feature type="compositionally biased region" description="Polar residues" evidence="1">
    <location>
        <begin position="250"/>
        <end position="260"/>
    </location>
</feature>
<dbReference type="InParanoid" id="Q4N0K7"/>
<feature type="compositionally biased region" description="Low complexity" evidence="1">
    <location>
        <begin position="261"/>
        <end position="280"/>
    </location>
</feature>
<evidence type="ECO:0000313" key="3">
    <source>
        <dbReference type="Proteomes" id="UP000001949"/>
    </source>
</evidence>
<dbReference type="EMBL" id="AAGK01000005">
    <property type="protein sequence ID" value="EAN30849.1"/>
    <property type="molecule type" value="Genomic_DNA"/>
</dbReference>
<dbReference type="GeneID" id="3500054"/>
<name>Q4N0K7_THEPA</name>
<feature type="compositionally biased region" description="Polar residues" evidence="1">
    <location>
        <begin position="16"/>
        <end position="39"/>
    </location>
</feature>
<accession>Q4N0K7</accession>
<dbReference type="OMA" id="PVANIFY"/>
<feature type="region of interest" description="Disordered" evidence="1">
    <location>
        <begin position="1"/>
        <end position="56"/>
    </location>
</feature>
<organism evidence="2 3">
    <name type="scientific">Theileria parva</name>
    <name type="common">East coast fever infection agent</name>
    <dbReference type="NCBI Taxonomy" id="5875"/>
    <lineage>
        <taxon>Eukaryota</taxon>
        <taxon>Sar</taxon>
        <taxon>Alveolata</taxon>
        <taxon>Apicomplexa</taxon>
        <taxon>Aconoidasida</taxon>
        <taxon>Piroplasmida</taxon>
        <taxon>Theileriidae</taxon>
        <taxon>Theileria</taxon>
    </lineage>
</organism>
<keyword evidence="3" id="KW-1185">Reference proteome</keyword>
<feature type="region of interest" description="Disordered" evidence="1">
    <location>
        <begin position="246"/>
        <end position="280"/>
    </location>
</feature>
<sequence>MGMTRFNGSSGGHCGSNPTEGTQPSQATPSQPNSQPEINASQQQSSASATTTKSVSLDISKTKGTNEFDYKKENKIHTYTVKSGHSFNKIVRGNTPIWEQKNNIRGTRAIFIDEDKKYLSVLLVNNTFTLLHLENNTWKDVTSTKHDINKLKFFGENDKEITKANYKVTLHEYSYRFKFNEGVNCKKIKLGDDDVWKHSDDPKFDSITLFDLGLISNAFFVKNKTDFKKLEFKPVTKVEGAKVEPVTADADSTQVKSQPETTGTTATTPQVSGPAVTPSTVTPVTAEAPVAEAIIPTVAPKTEVVKSNDPVPAKVKVTVETPMGNPRPKRTPEVSACPKKAVPVNINGKESTSTSDFSEDYLKNVKVYTPKDKFIFNQVVFIKTGSNCCGSNCCASETVIWEAKNQSEHFDKVLVDGLGTFSKTKNFSVHLCNGTHKHFNKSTFGGWSEAPNLVDLDLRTTNSNITVDFSKKDNCRTFTAKPGYTIRRIRKNKKCGSGCCGERVIWESIKDNAVKVVLVGIKKEEKHLSILLETGDAVFFFKEGKGKPWQNVTASKNKLTDLRMYALAEENKQMELHRGHYSVTLFGTFYGCLFFDDVCCVKVSHKDKTIWDKKEEKEFGNLKGVFLDVTLNKFSVMNDDDNYWLCEEVKKAKPVTLDINVKASTEDYDFTTDHNRNINIYTAKGNSMFNQVAKGQAVAWTTNDPTKYASKVFTSMGLTIVTIYLLNGDILHYRKPEGGSWNPIPNKICLELNRTSSRIFYDFHHDGEKRTFTAKPGFLFNSVILKSSWTWLVCGSSCCKSGCLSDHVFWEAKTDQELSTKVIVYGVESSIKNINIFQNNNQVKHFHKVGGDWITTTPFVLDIDKNSNNDLFDYRSTRGFGHFNPKANLTIEKIVKNYKSNCCVSTCCGSVCCGSECCGTIDEHVIWKADPKDHGLKAVLMGAKKEEKHLSVLLQSGGFVLLQKTGKGQPWKDITQNKHNFSGVKLYSLDESTSKYHELTREDYEPIVFECRFGYELKEGVRCVKITNNDMLLWSHTDDPEFGYPRGLYLDLRKNQFIITSLKDQTRELTKPEMKLVTLDIDKTDSTGDFEHYKKRKFHRYTIKSGRFFNKVVQGTTDIWNSKNLLGTIVGTRTKDNGKHVIIVLENDDFKLFHQPEGGKWTDITNQKGDVTKLKFYSPTDDELTPSNYTVTILGHCKCFTFSYKFDCGMKCKTVMYGEDTIWDENKCCSYKTIQRLDFDPVANIFYAVKNSCEYKKIDYEPKPTPEKVEPVKATPVVTAPAKPTEPTKVTLDIEKKQTTAQFNYYVDNEYHKYVVKPNHVFEKIVQGSNPIFQAKDEVFGTRVGIKDINSVKYLSILCTNNALRLFTHTAGKWTDITKDRYDIGALSFYGEGDAVLKPITHYGVDIVDYSYELTFKSGVNCRKIMYGDDNLWKSTDDPKFKDITIMGLGLVSNNFFVYKTGSEFKKIEYKGPIEAKITQPRVSPILPPPTPTEATKVTLDIEKKQTTSEYDYKDENGVVTYTPKSGFLFSKVSEGQHEIWKSAANVFGMLVRTKESKGVNYLVVLLTNRTFSLYQEGVKEWTDITKERHDVNKLKFIGDGDTVLKATDYDVTIVDMSFSHTFKSGVKCVKVTLGQEVVWKSGDDPKFPTISAFSLGLASNCFFIKNPSGDVKIEHKQVEEVTKLWYQFSTLEPSL</sequence>
<reference evidence="2 3" key="1">
    <citation type="journal article" date="2005" name="Science">
        <title>Genome sequence of Theileria parva, a bovine pathogen that transforms lymphocytes.</title>
        <authorList>
            <person name="Gardner M.J."/>
            <person name="Bishop R."/>
            <person name="Shah T."/>
            <person name="de Villiers E.P."/>
            <person name="Carlton J.M."/>
            <person name="Hall N."/>
            <person name="Ren Q."/>
            <person name="Paulsen I.T."/>
            <person name="Pain A."/>
            <person name="Berriman M."/>
            <person name="Wilson R.J.M."/>
            <person name="Sato S."/>
            <person name="Ralph S.A."/>
            <person name="Mann D.J."/>
            <person name="Xiong Z."/>
            <person name="Shallom S.J."/>
            <person name="Weidman J."/>
            <person name="Jiang L."/>
            <person name="Lynn J."/>
            <person name="Weaver B."/>
            <person name="Shoaibi A."/>
            <person name="Domingo A.R."/>
            <person name="Wasawo D."/>
            <person name="Crabtree J."/>
            <person name="Wortman J.R."/>
            <person name="Haas B."/>
            <person name="Angiuoli S.V."/>
            <person name="Creasy T.H."/>
            <person name="Lu C."/>
            <person name="Suh B."/>
            <person name="Silva J.C."/>
            <person name="Utterback T.R."/>
            <person name="Feldblyum T.V."/>
            <person name="Pertea M."/>
            <person name="Allen J."/>
            <person name="Nierman W.C."/>
            <person name="Taracha E.L.N."/>
            <person name="Salzberg S.L."/>
            <person name="White O.R."/>
            <person name="Fitzhugh H.A."/>
            <person name="Morzaria S."/>
            <person name="Venter J.C."/>
            <person name="Fraser C.M."/>
            <person name="Nene V."/>
        </authorList>
    </citation>
    <scope>NUCLEOTIDE SEQUENCE [LARGE SCALE GENOMIC DNA]</scope>
    <source>
        <strain evidence="2 3">Muguga</strain>
    </source>
</reference>
<comment type="caution">
    <text evidence="2">The sequence shown here is derived from an EMBL/GenBank/DDBJ whole genome shotgun (WGS) entry which is preliminary data.</text>
</comment>
<feature type="compositionally biased region" description="Low complexity" evidence="1">
    <location>
        <begin position="40"/>
        <end position="52"/>
    </location>
</feature>
<gene>
    <name evidence="2" type="ordered locus">TP03_0114</name>
</gene>
<evidence type="ECO:0000256" key="1">
    <source>
        <dbReference type="SAM" id="MobiDB-lite"/>
    </source>
</evidence>
<proteinExistence type="predicted"/>
<dbReference type="Pfam" id="PF04385">
    <property type="entry name" value="FAINT"/>
    <property type="match status" value="5"/>
</dbReference>
<dbReference type="RefSeq" id="XP_763132.1">
    <property type="nucleotide sequence ID" value="XM_758039.1"/>
</dbReference>